<protein>
    <submittedName>
        <fullName evidence="3">Uncharacterized protein</fullName>
    </submittedName>
</protein>
<evidence type="ECO:0000256" key="2">
    <source>
        <dbReference type="ARBA" id="ARBA00023043"/>
    </source>
</evidence>
<dbReference type="PANTHER" id="PTHR24198:SF165">
    <property type="entry name" value="ANKYRIN REPEAT-CONTAINING PROTEIN-RELATED"/>
    <property type="match status" value="1"/>
</dbReference>
<keyword evidence="4" id="KW-1185">Reference proteome</keyword>
<dbReference type="Pfam" id="PF12796">
    <property type="entry name" value="Ank_2"/>
    <property type="match status" value="1"/>
</dbReference>
<name>A0A6A6U6B9_9PEZI</name>
<dbReference type="SMART" id="SM00248">
    <property type="entry name" value="ANK"/>
    <property type="match status" value="4"/>
</dbReference>
<organism evidence="3 4">
    <name type="scientific">Microthyrium microscopicum</name>
    <dbReference type="NCBI Taxonomy" id="703497"/>
    <lineage>
        <taxon>Eukaryota</taxon>
        <taxon>Fungi</taxon>
        <taxon>Dikarya</taxon>
        <taxon>Ascomycota</taxon>
        <taxon>Pezizomycotina</taxon>
        <taxon>Dothideomycetes</taxon>
        <taxon>Dothideomycetes incertae sedis</taxon>
        <taxon>Microthyriales</taxon>
        <taxon>Microthyriaceae</taxon>
        <taxon>Microthyrium</taxon>
    </lineage>
</organism>
<evidence type="ECO:0000256" key="1">
    <source>
        <dbReference type="ARBA" id="ARBA00022737"/>
    </source>
</evidence>
<dbReference type="Proteomes" id="UP000799302">
    <property type="component" value="Unassembled WGS sequence"/>
</dbReference>
<dbReference type="AlphaFoldDB" id="A0A6A6U6B9"/>
<reference evidence="3" key="1">
    <citation type="journal article" date="2020" name="Stud. Mycol.">
        <title>101 Dothideomycetes genomes: a test case for predicting lifestyles and emergence of pathogens.</title>
        <authorList>
            <person name="Haridas S."/>
            <person name="Albert R."/>
            <person name="Binder M."/>
            <person name="Bloem J."/>
            <person name="Labutti K."/>
            <person name="Salamov A."/>
            <person name="Andreopoulos B."/>
            <person name="Baker S."/>
            <person name="Barry K."/>
            <person name="Bills G."/>
            <person name="Bluhm B."/>
            <person name="Cannon C."/>
            <person name="Castanera R."/>
            <person name="Culley D."/>
            <person name="Daum C."/>
            <person name="Ezra D."/>
            <person name="Gonzalez J."/>
            <person name="Henrissat B."/>
            <person name="Kuo A."/>
            <person name="Liang C."/>
            <person name="Lipzen A."/>
            <person name="Lutzoni F."/>
            <person name="Magnuson J."/>
            <person name="Mondo S."/>
            <person name="Nolan M."/>
            <person name="Ohm R."/>
            <person name="Pangilinan J."/>
            <person name="Park H.-J."/>
            <person name="Ramirez L."/>
            <person name="Alfaro M."/>
            <person name="Sun H."/>
            <person name="Tritt A."/>
            <person name="Yoshinaga Y."/>
            <person name="Zwiers L.-H."/>
            <person name="Turgeon B."/>
            <person name="Goodwin S."/>
            <person name="Spatafora J."/>
            <person name="Crous P."/>
            <person name="Grigoriev I."/>
        </authorList>
    </citation>
    <scope>NUCLEOTIDE SEQUENCE</scope>
    <source>
        <strain evidence="3">CBS 115976</strain>
    </source>
</reference>
<dbReference type="InterPro" id="IPR002110">
    <property type="entry name" value="Ankyrin_rpt"/>
</dbReference>
<keyword evidence="1" id="KW-0677">Repeat</keyword>
<evidence type="ECO:0000313" key="4">
    <source>
        <dbReference type="Proteomes" id="UP000799302"/>
    </source>
</evidence>
<dbReference type="InterPro" id="IPR036770">
    <property type="entry name" value="Ankyrin_rpt-contain_sf"/>
</dbReference>
<dbReference type="SUPFAM" id="SSF48403">
    <property type="entry name" value="Ankyrin repeat"/>
    <property type="match status" value="2"/>
</dbReference>
<dbReference type="PANTHER" id="PTHR24198">
    <property type="entry name" value="ANKYRIN REPEAT AND PROTEIN KINASE DOMAIN-CONTAINING PROTEIN"/>
    <property type="match status" value="1"/>
</dbReference>
<accession>A0A6A6U6B9</accession>
<gene>
    <name evidence="3" type="ORF">BT63DRAFT_310355</name>
</gene>
<dbReference type="EMBL" id="MU004238">
    <property type="protein sequence ID" value="KAF2666494.1"/>
    <property type="molecule type" value="Genomic_DNA"/>
</dbReference>
<sequence length="403" mass="46466">MFQTINEIAQILVARVDKTNQIRSRDDYIRILCELAEGPRPYRPTCPRRVRDSGNNEKPDQENDLFIAAIRLDLVDIVHELVDIVLGKLKDVNPTDQRSVFGCPFHVAAKHDRHGILKLLFERSRELFTTQSTQWRWIVETKNSILEPAARSGHWETMKYLFEDTSIPIQHYMHSPALSPQYAAYEKRKLRPMKFDYALFTLDQSLFTKVVEFRQTTPWSGPIPPFVIYHVAIIYIQQGGMDRLQWLFENHWTTNREQFFFNILVRRAARHGNTLAIPYLYEMFGKQQCNVPGALQLAARKGHIRAVQALLENGCNVNDDWSDYYPPAFISALVAEHPEMIRLLQNHGAALDSSDLVEKAVKTLKVKGLDSMLRLLSKDGVIVDELVLQTEPDEVCAFCSIEK</sequence>
<proteinExistence type="predicted"/>
<dbReference type="Gene3D" id="1.25.40.20">
    <property type="entry name" value="Ankyrin repeat-containing domain"/>
    <property type="match status" value="2"/>
</dbReference>
<dbReference type="OrthoDB" id="4772757at2759"/>
<keyword evidence="2" id="KW-0040">ANK repeat</keyword>
<evidence type="ECO:0000313" key="3">
    <source>
        <dbReference type="EMBL" id="KAF2666494.1"/>
    </source>
</evidence>